<accession>A0ABR6WNN6</accession>
<keyword evidence="1" id="KW-0175">Coiled coil</keyword>
<evidence type="ECO:0000256" key="1">
    <source>
        <dbReference type="SAM" id="Coils"/>
    </source>
</evidence>
<dbReference type="Pfam" id="PF20155">
    <property type="entry name" value="TMP_3"/>
    <property type="match status" value="1"/>
</dbReference>
<proteinExistence type="predicted"/>
<dbReference type="InterPro" id="IPR013491">
    <property type="entry name" value="Tape_meas_N"/>
</dbReference>
<sequence length="1068" mass="113081">MANSSGDTIVIDITTEYKDNTDSGLEKATKKADKFAESIDKAKKQVDSLKNDNATVDIKANDQATATIEKTKRTLKQLSSESGTVTLRAKDEASAAILKTKKILDELNGKTAKPTISLIDKASSMLNAVTEKVKSVSGKVFKFTVSIVDKATAPIRSILDYATSIKGIITGIFAALAANAVIANPVNMADTISTAMIGFETKLGSQNSAQDFMNQIEQFAIATPFSTNDLIGTSQQMLAMDWDPTTLISDLDKIGNAAAATGKGSEGVERITLALSQMRSKGKVSADEMLQLTEAGINAWQYLANTMGKTVPEVQAMSEKGLIPVETAISGIISGMSEFDGMMEKTANKTVSGLKSQIEDTFDTKLILKWGQGLQSGGITALSSINDWLGKNSEKIAEWGNKLEDIGSQMSAAAGKMAQEMLNGLDTAMNSKEFDNADLFGKVGIVWDDVISKPLEKWWASGGEARVQEIFNDVVTTISKVLEEGVQLAFKAAFSNGITGTIAVAYGLKTGLSLAKGLKDGIGAAGDIFSKIKEITGIGKAAAEGAEGISLLAKASGILGSALTALAGPIGLVIAAVGLAATGIAIYTQKQKEHREELSKLGDTYTDTVNTMDNAQKAYDQETASLKTNTGLISEYNDLKGQIASGDLSSDDQTAALSRQEVILTNLKELYPKAFGVGVSVEDGLANAQSMIDKEQIYQDLVLQRAKLDYSQMLIDISLKVPDIQSEMQKIQDELNGEHGYLETGVKLKATTDSFTTLQSDINQYNIQIGSGVDMSPLKEKILEEAKAMNSNNEFGPVFGADIVASITKSISNDTTLSQALADNVTSAQNSAIQALNDNASKIVNDQLQLSGYQQQLDLLSQGTDTLDKSTSNLGTNIAANQTTVNTVNDTASDTLDKTQQTDTAAKSASDNSKTVAENTQKANDDLDAVGGKVDTAVNKLSELKGAIGELDTSGITGQLEALTGTADTALEAIKSIVETKSTEAVAQAEAKFAELAPYVNGMTPQFYIIGQAMIQELIGGINSMQGDAETSVEDMVNLLVEKFKTGLGIHSPSTVLHSKAADYPSHN</sequence>
<evidence type="ECO:0000256" key="2">
    <source>
        <dbReference type="SAM" id="MobiDB-lite"/>
    </source>
</evidence>
<keyword evidence="5" id="KW-1185">Reference proteome</keyword>
<feature type="compositionally biased region" description="Polar residues" evidence="2">
    <location>
        <begin position="892"/>
        <end position="922"/>
    </location>
</feature>
<gene>
    <name evidence="4" type="ORF">GH807_13315</name>
</gene>
<dbReference type="EMBL" id="WJBB01000019">
    <property type="protein sequence ID" value="MBC3798022.1"/>
    <property type="molecule type" value="Genomic_DNA"/>
</dbReference>
<dbReference type="Proteomes" id="UP000653358">
    <property type="component" value="Unassembled WGS sequence"/>
</dbReference>
<dbReference type="RefSeq" id="WP_148603661.1">
    <property type="nucleotide sequence ID" value="NZ_RXYB01000010.1"/>
</dbReference>
<evidence type="ECO:0000313" key="4">
    <source>
        <dbReference type="EMBL" id="MBC3798022.1"/>
    </source>
</evidence>
<reference evidence="4 5" key="1">
    <citation type="journal article" date="2020" name="mSystems">
        <title>Defining Genomic and Predicted Metabolic Features of the Acetobacterium Genus.</title>
        <authorList>
            <person name="Ross D.E."/>
            <person name="Marshall C.W."/>
            <person name="Gulliver D."/>
            <person name="May H.D."/>
            <person name="Norman R.S."/>
        </authorList>
    </citation>
    <scope>NUCLEOTIDE SEQUENCE [LARGE SCALE GENOMIC DNA]</scope>
    <source>
        <strain evidence="4 5">DSM 9173</strain>
    </source>
</reference>
<dbReference type="NCBIfam" id="TIGR02675">
    <property type="entry name" value="tape_meas_nterm"/>
    <property type="match status" value="1"/>
</dbReference>
<dbReference type="InterPro" id="IPR053058">
    <property type="entry name" value="Mulikevirus_tape_measure"/>
</dbReference>
<feature type="region of interest" description="Disordered" evidence="2">
    <location>
        <begin position="892"/>
        <end position="928"/>
    </location>
</feature>
<evidence type="ECO:0000313" key="5">
    <source>
        <dbReference type="Proteomes" id="UP000653358"/>
    </source>
</evidence>
<dbReference type="PANTHER" id="PTHR38812">
    <property type="entry name" value="MU-LIKE PROPHAGE FLUMU PROTEIN GP42"/>
    <property type="match status" value="1"/>
</dbReference>
<feature type="domain" description="Tape measure protein N-terminal" evidence="3">
    <location>
        <begin position="186"/>
        <end position="363"/>
    </location>
</feature>
<protein>
    <submittedName>
        <fullName evidence="4">Tape measure protein</fullName>
    </submittedName>
</protein>
<organism evidence="4 5">
    <name type="scientific">Acetobacterium tundrae</name>
    <dbReference type="NCBI Taxonomy" id="132932"/>
    <lineage>
        <taxon>Bacteria</taxon>
        <taxon>Bacillati</taxon>
        <taxon>Bacillota</taxon>
        <taxon>Clostridia</taxon>
        <taxon>Eubacteriales</taxon>
        <taxon>Eubacteriaceae</taxon>
        <taxon>Acetobacterium</taxon>
    </lineage>
</organism>
<dbReference type="PANTHER" id="PTHR38812:SF2">
    <property type="entry name" value="MU-LIKE PROPHAGE FLUMU PROTEIN GP42"/>
    <property type="match status" value="1"/>
</dbReference>
<comment type="caution">
    <text evidence="4">The sequence shown here is derived from an EMBL/GenBank/DDBJ whole genome shotgun (WGS) entry which is preliminary data.</text>
</comment>
<feature type="coiled-coil region" evidence="1">
    <location>
        <begin position="25"/>
        <end position="81"/>
    </location>
</feature>
<evidence type="ECO:0000259" key="3">
    <source>
        <dbReference type="Pfam" id="PF20155"/>
    </source>
</evidence>
<name>A0ABR6WNN6_9FIRM</name>